<dbReference type="AlphaFoldDB" id="A0AAE0WCJ9"/>
<evidence type="ECO:0000256" key="1">
    <source>
        <dbReference type="SAM" id="SignalP"/>
    </source>
</evidence>
<gene>
    <name evidence="2" type="ORF">CHS0354_029803</name>
</gene>
<comment type="caution">
    <text evidence="2">The sequence shown here is derived from an EMBL/GenBank/DDBJ whole genome shotgun (WGS) entry which is preliminary data.</text>
</comment>
<feature type="chain" id="PRO_5042070053" description="Maturase K" evidence="1">
    <location>
        <begin position="22"/>
        <end position="105"/>
    </location>
</feature>
<reference evidence="2" key="3">
    <citation type="submission" date="2023-05" db="EMBL/GenBank/DDBJ databases">
        <authorList>
            <person name="Smith C.H."/>
        </authorList>
    </citation>
    <scope>NUCLEOTIDE SEQUENCE</scope>
    <source>
        <strain evidence="2">CHS0354</strain>
        <tissue evidence="2">Mantle</tissue>
    </source>
</reference>
<proteinExistence type="predicted"/>
<name>A0AAE0WCJ9_9BIVA</name>
<dbReference type="Proteomes" id="UP001195483">
    <property type="component" value="Unassembled WGS sequence"/>
</dbReference>
<sequence>MHCQLIFYALYSFVSWIDAWAYLAETKTNHLYHSNMFLNYFNLFSTSTVFPPWLSDDTHQLPPSVFKNREHFNSWNIFAEIITFFRSCPKMRRLFIEGGVAWYIE</sequence>
<feature type="signal peptide" evidence="1">
    <location>
        <begin position="1"/>
        <end position="21"/>
    </location>
</feature>
<organism evidence="2 3">
    <name type="scientific">Potamilus streckersoni</name>
    <dbReference type="NCBI Taxonomy" id="2493646"/>
    <lineage>
        <taxon>Eukaryota</taxon>
        <taxon>Metazoa</taxon>
        <taxon>Spiralia</taxon>
        <taxon>Lophotrochozoa</taxon>
        <taxon>Mollusca</taxon>
        <taxon>Bivalvia</taxon>
        <taxon>Autobranchia</taxon>
        <taxon>Heteroconchia</taxon>
        <taxon>Palaeoheterodonta</taxon>
        <taxon>Unionida</taxon>
        <taxon>Unionoidea</taxon>
        <taxon>Unionidae</taxon>
        <taxon>Ambleminae</taxon>
        <taxon>Lampsilini</taxon>
        <taxon>Potamilus</taxon>
    </lineage>
</organism>
<evidence type="ECO:0008006" key="4">
    <source>
        <dbReference type="Google" id="ProtNLM"/>
    </source>
</evidence>
<evidence type="ECO:0000313" key="3">
    <source>
        <dbReference type="Proteomes" id="UP001195483"/>
    </source>
</evidence>
<dbReference type="EMBL" id="JAEAOA010001777">
    <property type="protein sequence ID" value="KAK3610333.1"/>
    <property type="molecule type" value="Genomic_DNA"/>
</dbReference>
<keyword evidence="1" id="KW-0732">Signal</keyword>
<keyword evidence="3" id="KW-1185">Reference proteome</keyword>
<reference evidence="2" key="1">
    <citation type="journal article" date="2021" name="Genome Biol. Evol.">
        <title>A High-Quality Reference Genome for a Parasitic Bivalve with Doubly Uniparental Inheritance (Bivalvia: Unionida).</title>
        <authorList>
            <person name="Smith C.H."/>
        </authorList>
    </citation>
    <scope>NUCLEOTIDE SEQUENCE</scope>
    <source>
        <strain evidence="2">CHS0354</strain>
    </source>
</reference>
<protein>
    <recommendedName>
        <fullName evidence="4">Maturase K</fullName>
    </recommendedName>
</protein>
<evidence type="ECO:0000313" key="2">
    <source>
        <dbReference type="EMBL" id="KAK3610333.1"/>
    </source>
</evidence>
<accession>A0AAE0WCJ9</accession>
<reference evidence="2" key="2">
    <citation type="journal article" date="2021" name="Genome Biol. Evol.">
        <title>Developing a high-quality reference genome for a parasitic bivalve with doubly uniparental inheritance (Bivalvia: Unionida).</title>
        <authorList>
            <person name="Smith C.H."/>
        </authorList>
    </citation>
    <scope>NUCLEOTIDE SEQUENCE</scope>
    <source>
        <strain evidence="2">CHS0354</strain>
        <tissue evidence="2">Mantle</tissue>
    </source>
</reference>